<feature type="chain" id="PRO_5012974575" evidence="2">
    <location>
        <begin position="24"/>
        <end position="323"/>
    </location>
</feature>
<dbReference type="Pfam" id="PF03401">
    <property type="entry name" value="TctC"/>
    <property type="match status" value="1"/>
</dbReference>
<evidence type="ECO:0000256" key="2">
    <source>
        <dbReference type="SAM" id="SignalP"/>
    </source>
</evidence>
<evidence type="ECO:0000313" key="4">
    <source>
        <dbReference type="Proteomes" id="UP000184387"/>
    </source>
</evidence>
<reference evidence="3 4" key="1">
    <citation type="submission" date="2016-11" db="EMBL/GenBank/DDBJ databases">
        <authorList>
            <person name="Jaros S."/>
            <person name="Januszkiewicz K."/>
            <person name="Wedrychowicz H."/>
        </authorList>
    </citation>
    <scope>NUCLEOTIDE SEQUENCE [LARGE SCALE GENOMIC DNA]</scope>
    <source>
        <strain evidence="3 4">DSM 14916</strain>
    </source>
</reference>
<dbReference type="OrthoDB" id="8196049at2"/>
<keyword evidence="4" id="KW-1185">Reference proteome</keyword>
<dbReference type="AlphaFoldDB" id="A0A1M6HK31"/>
<accession>A0A1M6HK31</accession>
<dbReference type="CDD" id="cd07012">
    <property type="entry name" value="PBP2_Bug_TTT"/>
    <property type="match status" value="1"/>
</dbReference>
<dbReference type="PANTHER" id="PTHR42928">
    <property type="entry name" value="TRICARBOXYLATE-BINDING PROTEIN"/>
    <property type="match status" value="1"/>
</dbReference>
<keyword evidence="3" id="KW-0675">Receptor</keyword>
<keyword evidence="2" id="KW-0732">Signal</keyword>
<dbReference type="Gene3D" id="3.40.190.10">
    <property type="entry name" value="Periplasmic binding protein-like II"/>
    <property type="match status" value="1"/>
</dbReference>
<dbReference type="PANTHER" id="PTHR42928:SF5">
    <property type="entry name" value="BLR1237 PROTEIN"/>
    <property type="match status" value="1"/>
</dbReference>
<dbReference type="Proteomes" id="UP000184387">
    <property type="component" value="Unassembled WGS sequence"/>
</dbReference>
<name>A0A1M6HK31_9PROT</name>
<dbReference type="STRING" id="198092.SAMN02745194_02032"/>
<organism evidence="3 4">
    <name type="scientific">Muricoccus roseus</name>
    <dbReference type="NCBI Taxonomy" id="198092"/>
    <lineage>
        <taxon>Bacteria</taxon>
        <taxon>Pseudomonadati</taxon>
        <taxon>Pseudomonadota</taxon>
        <taxon>Alphaproteobacteria</taxon>
        <taxon>Acetobacterales</taxon>
        <taxon>Roseomonadaceae</taxon>
        <taxon>Muricoccus</taxon>
    </lineage>
</organism>
<gene>
    <name evidence="3" type="ORF">SAMN02745194_02032</name>
</gene>
<dbReference type="InterPro" id="IPR042100">
    <property type="entry name" value="Bug_dom1"/>
</dbReference>
<dbReference type="RefSeq" id="WP_073134247.1">
    <property type="nucleotide sequence ID" value="NZ_FQZF01000010.1"/>
</dbReference>
<dbReference type="PIRSF" id="PIRSF017082">
    <property type="entry name" value="YflP"/>
    <property type="match status" value="1"/>
</dbReference>
<proteinExistence type="inferred from homology"/>
<dbReference type="Gene3D" id="3.40.190.150">
    <property type="entry name" value="Bordetella uptake gene, domain 1"/>
    <property type="match status" value="1"/>
</dbReference>
<feature type="signal peptide" evidence="2">
    <location>
        <begin position="1"/>
        <end position="23"/>
    </location>
</feature>
<sequence length="323" mass="33836">MRIPRRTLAGAALLPFLPGIARAQRRTVRLVVPAAPGGAIDVIGRIYATRLGEALDQTWVVENRSGANNTLGAAEVARSAPDGTTFLVNADIHLMARRVMRAVPYDPVADFTPIARLATAPMVLVGNPRATPDGGLAALVALVAAMKAKPEAFPFANSALGAMGHLATESFKRQAGADALVVSYRGTAPALTDVLSGNAALMVAPLGSALPHIEAGRLRAFAIMGPRRSDRAPSIPTVGEGGMPGLDFTLWYALWGPKGLAAAEADRLNAAVRILSGDPDIRARMADQGAEPVAEDRAGFTRFIEMESERTARIAQVAGIQPE</sequence>
<comment type="similarity">
    <text evidence="1">Belongs to the UPF0065 (bug) family.</text>
</comment>
<evidence type="ECO:0000256" key="1">
    <source>
        <dbReference type="ARBA" id="ARBA00006987"/>
    </source>
</evidence>
<protein>
    <submittedName>
        <fullName evidence="3">Tripartite-type tricarboxylate transporter, receptor component TctC</fullName>
    </submittedName>
</protein>
<dbReference type="InterPro" id="IPR005064">
    <property type="entry name" value="BUG"/>
</dbReference>
<dbReference type="EMBL" id="FQZF01000010">
    <property type="protein sequence ID" value="SHJ22512.1"/>
    <property type="molecule type" value="Genomic_DNA"/>
</dbReference>
<evidence type="ECO:0000313" key="3">
    <source>
        <dbReference type="EMBL" id="SHJ22512.1"/>
    </source>
</evidence>